<accession>A0A8J4E7C7</accession>
<dbReference type="InterPro" id="IPR011008">
    <property type="entry name" value="Dimeric_a/b-barrel"/>
</dbReference>
<evidence type="ECO:0000313" key="3">
    <source>
        <dbReference type="Proteomes" id="UP000612585"/>
    </source>
</evidence>
<name>A0A8J4E7C7_9ACTN</name>
<dbReference type="SUPFAM" id="SSF54909">
    <property type="entry name" value="Dimeric alpha+beta barrel"/>
    <property type="match status" value="1"/>
</dbReference>
<protein>
    <recommendedName>
        <fullName evidence="1">NIPSNAP domain-containing protein</fullName>
    </recommendedName>
</protein>
<dbReference type="Proteomes" id="UP000612585">
    <property type="component" value="Unassembled WGS sequence"/>
</dbReference>
<dbReference type="Gene3D" id="3.30.70.100">
    <property type="match status" value="1"/>
</dbReference>
<organism evidence="2 3">
    <name type="scientific">Virgisporangium aurantiacum</name>
    <dbReference type="NCBI Taxonomy" id="175570"/>
    <lineage>
        <taxon>Bacteria</taxon>
        <taxon>Bacillati</taxon>
        <taxon>Actinomycetota</taxon>
        <taxon>Actinomycetes</taxon>
        <taxon>Micromonosporales</taxon>
        <taxon>Micromonosporaceae</taxon>
        <taxon>Virgisporangium</taxon>
    </lineage>
</organism>
<dbReference type="AlphaFoldDB" id="A0A8J4E7C7"/>
<dbReference type="RefSeq" id="WP_204014993.1">
    <property type="nucleotide sequence ID" value="NZ_BOPG01000143.1"/>
</dbReference>
<dbReference type="EMBL" id="BOPG01000143">
    <property type="protein sequence ID" value="GIJ64975.1"/>
    <property type="molecule type" value="Genomic_DNA"/>
</dbReference>
<gene>
    <name evidence="2" type="ORF">Vau01_124910</name>
</gene>
<comment type="caution">
    <text evidence="2">The sequence shown here is derived from an EMBL/GenBank/DDBJ whole genome shotgun (WGS) entry which is preliminary data.</text>
</comment>
<feature type="domain" description="NIPSNAP" evidence="1">
    <location>
        <begin position="4"/>
        <end position="92"/>
    </location>
</feature>
<dbReference type="InterPro" id="IPR012577">
    <property type="entry name" value="NIPSNAP"/>
</dbReference>
<sequence>MFLEIRTYRLRPGTSSEFVRVMRDEAVPLLTGFGIEVVACGASLVAEEGHEEAYLIRRFPSLAARDEQEEAFYASEAWHSGPREAIVSRIDNFHTVVLAEDAL</sequence>
<proteinExistence type="predicted"/>
<evidence type="ECO:0000259" key="1">
    <source>
        <dbReference type="Pfam" id="PF07978"/>
    </source>
</evidence>
<dbReference type="Pfam" id="PF07978">
    <property type="entry name" value="NIPSNAP"/>
    <property type="match status" value="1"/>
</dbReference>
<keyword evidence="3" id="KW-1185">Reference proteome</keyword>
<reference evidence="2" key="1">
    <citation type="submission" date="2021-01" db="EMBL/GenBank/DDBJ databases">
        <title>Whole genome shotgun sequence of Virgisporangium aurantiacum NBRC 16421.</title>
        <authorList>
            <person name="Komaki H."/>
            <person name="Tamura T."/>
        </authorList>
    </citation>
    <scope>NUCLEOTIDE SEQUENCE</scope>
    <source>
        <strain evidence="2">NBRC 16421</strain>
    </source>
</reference>
<evidence type="ECO:0000313" key="2">
    <source>
        <dbReference type="EMBL" id="GIJ64975.1"/>
    </source>
</evidence>